<reference evidence="2 3" key="1">
    <citation type="journal article" date="2014" name="Agronomy (Basel)">
        <title>A Draft Genome Sequence for Ensete ventricosum, the Drought-Tolerant Tree Against Hunger.</title>
        <authorList>
            <person name="Harrison J."/>
            <person name="Moore K.A."/>
            <person name="Paszkiewicz K."/>
            <person name="Jones T."/>
            <person name="Grant M."/>
            <person name="Ambacheew D."/>
            <person name="Muzemil S."/>
            <person name="Studholme D.J."/>
        </authorList>
    </citation>
    <scope>NUCLEOTIDE SEQUENCE [LARGE SCALE GENOMIC DNA]</scope>
</reference>
<evidence type="ECO:0000256" key="1">
    <source>
        <dbReference type="SAM" id="MobiDB-lite"/>
    </source>
</evidence>
<gene>
    <name evidence="2" type="ORF">B296_00030889</name>
</gene>
<dbReference type="AlphaFoldDB" id="A0A427A098"/>
<feature type="non-terminal residue" evidence="2">
    <location>
        <position position="1"/>
    </location>
</feature>
<feature type="compositionally biased region" description="Basic and acidic residues" evidence="1">
    <location>
        <begin position="98"/>
        <end position="109"/>
    </location>
</feature>
<protein>
    <submittedName>
        <fullName evidence="2">Uncharacterized protein</fullName>
    </submittedName>
</protein>
<accession>A0A427A098</accession>
<feature type="region of interest" description="Disordered" evidence="1">
    <location>
        <begin position="15"/>
        <end position="115"/>
    </location>
</feature>
<sequence length="218" mass="24278">EKEARRLSIALFPRGETRRRLVPARGDEASPYSPFSPSRETKRRLILTRGDEASPRSPFSSFPSPFSPHLLVQGEGSPSAKNRQRATDCVGNRGRAAKRSDSSSDSGEKRQRRAATVAAVAENNREKCWQRKIRGNGRWEVDIVALVGLIECDRTRVKSLVRSPSLTQVFTRNARRLSSSEPPGGGAWTLSEALGPRLARALRQALKRLLQPLLRQRS</sequence>
<evidence type="ECO:0000313" key="3">
    <source>
        <dbReference type="Proteomes" id="UP000287651"/>
    </source>
</evidence>
<feature type="compositionally biased region" description="Low complexity" evidence="1">
    <location>
        <begin position="55"/>
        <end position="68"/>
    </location>
</feature>
<comment type="caution">
    <text evidence="2">The sequence shown here is derived from an EMBL/GenBank/DDBJ whole genome shotgun (WGS) entry which is preliminary data.</text>
</comment>
<proteinExistence type="predicted"/>
<name>A0A427A098_ENSVE</name>
<organism evidence="2 3">
    <name type="scientific">Ensete ventricosum</name>
    <name type="common">Abyssinian banana</name>
    <name type="synonym">Musa ensete</name>
    <dbReference type="NCBI Taxonomy" id="4639"/>
    <lineage>
        <taxon>Eukaryota</taxon>
        <taxon>Viridiplantae</taxon>
        <taxon>Streptophyta</taxon>
        <taxon>Embryophyta</taxon>
        <taxon>Tracheophyta</taxon>
        <taxon>Spermatophyta</taxon>
        <taxon>Magnoliopsida</taxon>
        <taxon>Liliopsida</taxon>
        <taxon>Zingiberales</taxon>
        <taxon>Musaceae</taxon>
        <taxon>Ensete</taxon>
    </lineage>
</organism>
<dbReference type="Proteomes" id="UP000287651">
    <property type="component" value="Unassembled WGS sequence"/>
</dbReference>
<evidence type="ECO:0000313" key="2">
    <source>
        <dbReference type="EMBL" id="RRT69634.1"/>
    </source>
</evidence>
<dbReference type="EMBL" id="AMZH03004282">
    <property type="protein sequence ID" value="RRT69634.1"/>
    <property type="molecule type" value="Genomic_DNA"/>
</dbReference>